<organism evidence="1 3">
    <name type="scientific">Enterococcus gilvus ATCC BAA-350</name>
    <dbReference type="NCBI Taxonomy" id="1158614"/>
    <lineage>
        <taxon>Bacteria</taxon>
        <taxon>Bacillati</taxon>
        <taxon>Bacillota</taxon>
        <taxon>Bacilli</taxon>
        <taxon>Lactobacillales</taxon>
        <taxon>Enterococcaceae</taxon>
        <taxon>Enterococcus</taxon>
    </lineage>
</organism>
<evidence type="ECO:0000313" key="2">
    <source>
        <dbReference type="EMBL" id="EOW81208.1"/>
    </source>
</evidence>
<dbReference type="EMBL" id="ASWH01000001">
    <property type="protein sequence ID" value="EOW81208.1"/>
    <property type="molecule type" value="Genomic_DNA"/>
</dbReference>
<reference evidence="1 3" key="1">
    <citation type="submission" date="2013-02" db="EMBL/GenBank/DDBJ databases">
        <title>The Genome Sequence of Enterococcus gilvus ATCC BAA-350.</title>
        <authorList>
            <consortium name="The Broad Institute Genome Sequencing Platform"/>
            <consortium name="The Broad Institute Genome Sequencing Center for Infectious Disease"/>
            <person name="Earl A.M."/>
            <person name="Gilmore M.S."/>
            <person name="Lebreton F."/>
            <person name="Walker B."/>
            <person name="Young S.K."/>
            <person name="Zeng Q."/>
            <person name="Gargeya S."/>
            <person name="Fitzgerald M."/>
            <person name="Haas B."/>
            <person name="Abouelleil A."/>
            <person name="Alvarado L."/>
            <person name="Arachchi H.M."/>
            <person name="Berlin A.M."/>
            <person name="Chapman S.B."/>
            <person name="Dewar J."/>
            <person name="Goldberg J."/>
            <person name="Griggs A."/>
            <person name="Gujja S."/>
            <person name="Hansen M."/>
            <person name="Howarth C."/>
            <person name="Imamovic A."/>
            <person name="Larimer J."/>
            <person name="McCowan C."/>
            <person name="Murphy C."/>
            <person name="Neiman D."/>
            <person name="Pearson M."/>
            <person name="Priest M."/>
            <person name="Roberts A."/>
            <person name="Saif S."/>
            <person name="Shea T."/>
            <person name="Sisk P."/>
            <person name="Sykes S."/>
            <person name="Wortman J."/>
            <person name="Nusbaum C."/>
            <person name="Birren B."/>
        </authorList>
    </citation>
    <scope>NUCLEOTIDE SEQUENCE [LARGE SCALE GENOMIC DNA]</scope>
    <source>
        <strain evidence="1 3">ATCC BAA-350</strain>
    </source>
</reference>
<dbReference type="EMBL" id="AJDQ01000012">
    <property type="protein sequence ID" value="EOI53517.1"/>
    <property type="molecule type" value="Genomic_DNA"/>
</dbReference>
<dbReference type="OrthoDB" id="1648091at2"/>
<evidence type="ECO:0008006" key="5">
    <source>
        <dbReference type="Google" id="ProtNLM"/>
    </source>
</evidence>
<dbReference type="AlphaFoldDB" id="R2XU72"/>
<dbReference type="SUPFAM" id="SSF52540">
    <property type="entry name" value="P-loop containing nucleoside triphosphate hydrolases"/>
    <property type="match status" value="1"/>
</dbReference>
<reference evidence="2 4" key="2">
    <citation type="submission" date="2013-03" db="EMBL/GenBank/DDBJ databases">
        <title>The Genome Sequence of Enterococcus gilvus ATCC BAA-350 (PacBio/Illumina hybrid assembly).</title>
        <authorList>
            <consortium name="The Broad Institute Genomics Platform"/>
            <consortium name="The Broad Institute Genome Sequencing Center for Infectious Disease"/>
            <person name="Earl A."/>
            <person name="Russ C."/>
            <person name="Gilmore M."/>
            <person name="Surin D."/>
            <person name="Walker B."/>
            <person name="Young S."/>
            <person name="Zeng Q."/>
            <person name="Gargeya S."/>
            <person name="Fitzgerald M."/>
            <person name="Haas B."/>
            <person name="Abouelleil A."/>
            <person name="Allen A.W."/>
            <person name="Alvarado L."/>
            <person name="Arachchi H.M."/>
            <person name="Berlin A.M."/>
            <person name="Chapman S.B."/>
            <person name="Gainer-Dewar J."/>
            <person name="Goldberg J."/>
            <person name="Griggs A."/>
            <person name="Gujja S."/>
            <person name="Hansen M."/>
            <person name="Howarth C."/>
            <person name="Imamovic A."/>
            <person name="Ireland A."/>
            <person name="Larimer J."/>
            <person name="McCowan C."/>
            <person name="Murphy C."/>
            <person name="Pearson M."/>
            <person name="Poon T.W."/>
            <person name="Priest M."/>
            <person name="Roberts A."/>
            <person name="Saif S."/>
            <person name="Shea T."/>
            <person name="Sisk P."/>
            <person name="Sykes S."/>
            <person name="Wortman J."/>
            <person name="Nusbaum C."/>
            <person name="Birren B."/>
        </authorList>
    </citation>
    <scope>NUCLEOTIDE SEQUENCE [LARGE SCALE GENOMIC DNA]</scope>
    <source>
        <strain evidence="2 4">ATCC BAA-350</strain>
    </source>
</reference>
<sequence length="202" mass="23861">MKRTLILLAGYPGTGKTYLGNIIISRFPTFQLLSPDEIKEKNWDQYGFDNEHEKEFLIQKSWAQYYDSMKLLFSKGKQVMSDYPFSDKQKETIKSICKDYGYQVITLRLVGDIPVLFERQKTRDLDKSRHLGHILSSYHYPQQMTKREDADSLLDFKEFENRCLGRGYGKFSMGYLYEIDVSDFSKIDYEEILTFISEKIKD</sequence>
<dbReference type="Proteomes" id="UP000014160">
    <property type="component" value="Unassembled WGS sequence"/>
</dbReference>
<keyword evidence="4" id="KW-1185">Reference proteome</keyword>
<comment type="caution">
    <text evidence="1">The sequence shown here is derived from an EMBL/GenBank/DDBJ whole genome shotgun (WGS) entry which is preliminary data.</text>
</comment>
<accession>R2XU72</accession>
<dbReference type="Proteomes" id="UP000013750">
    <property type="component" value="Unassembled WGS sequence"/>
</dbReference>
<evidence type="ECO:0000313" key="1">
    <source>
        <dbReference type="EMBL" id="EOI53517.1"/>
    </source>
</evidence>
<evidence type="ECO:0000313" key="4">
    <source>
        <dbReference type="Proteomes" id="UP000014160"/>
    </source>
</evidence>
<gene>
    <name evidence="2" type="ORF">I592_00493</name>
    <name evidence="1" type="ORF">UKC_03469</name>
</gene>
<dbReference type="PATRIC" id="fig|1158614.3.peg.3446"/>
<dbReference type="HOGENOM" id="CLU_117056_1_0_9"/>
<dbReference type="eggNOG" id="COG4639">
    <property type="taxonomic scope" value="Bacteria"/>
</dbReference>
<protein>
    <recommendedName>
        <fullName evidence="5">Kinase</fullName>
    </recommendedName>
</protein>
<dbReference type="Gene3D" id="3.40.50.300">
    <property type="entry name" value="P-loop containing nucleotide triphosphate hydrolases"/>
    <property type="match status" value="1"/>
</dbReference>
<name>R2XU72_9ENTE</name>
<proteinExistence type="predicted"/>
<dbReference type="InterPro" id="IPR027417">
    <property type="entry name" value="P-loop_NTPase"/>
</dbReference>
<evidence type="ECO:0000313" key="3">
    <source>
        <dbReference type="Proteomes" id="UP000013750"/>
    </source>
</evidence>
<dbReference type="RefSeq" id="WP_010781813.1">
    <property type="nucleotide sequence ID" value="NZ_ASWH01000001.1"/>
</dbReference>